<protein>
    <submittedName>
        <fullName evidence="1">Phage head-tail adaptor</fullName>
    </submittedName>
</protein>
<dbReference type="KEGG" id="pbs:Plabr_1479"/>
<organism evidence="1 2">
    <name type="scientific">Rubinisphaera brasiliensis (strain ATCC 49424 / DSM 5305 / JCM 21570 / IAM 15109 / NBRC 103401 / IFAM 1448)</name>
    <name type="common">Planctomyces brasiliensis</name>
    <dbReference type="NCBI Taxonomy" id="756272"/>
    <lineage>
        <taxon>Bacteria</taxon>
        <taxon>Pseudomonadati</taxon>
        <taxon>Planctomycetota</taxon>
        <taxon>Planctomycetia</taxon>
        <taxon>Planctomycetales</taxon>
        <taxon>Planctomycetaceae</taxon>
        <taxon>Rubinisphaera</taxon>
    </lineage>
</organism>
<dbReference type="InterPro" id="IPR038666">
    <property type="entry name" value="SSP1_head-tail_sf"/>
</dbReference>
<dbReference type="OrthoDB" id="285210at2"/>
<dbReference type="Gene3D" id="2.40.10.270">
    <property type="entry name" value="Bacteriophage SPP1 head-tail adaptor protein"/>
    <property type="match status" value="1"/>
</dbReference>
<name>F0SQR0_RUBBR</name>
<dbReference type="STRING" id="756272.Plabr_1479"/>
<dbReference type="InterPro" id="IPR008767">
    <property type="entry name" value="Phage_SPP1_head-tail_adaptor"/>
</dbReference>
<reference evidence="2" key="1">
    <citation type="submission" date="2011-02" db="EMBL/GenBank/DDBJ databases">
        <title>The complete genome of Planctomyces brasiliensis DSM 5305.</title>
        <authorList>
            <person name="Lucas S."/>
            <person name="Copeland A."/>
            <person name="Lapidus A."/>
            <person name="Bruce D."/>
            <person name="Goodwin L."/>
            <person name="Pitluck S."/>
            <person name="Kyrpides N."/>
            <person name="Mavromatis K."/>
            <person name="Pagani I."/>
            <person name="Ivanova N."/>
            <person name="Ovchinnikova G."/>
            <person name="Lu M."/>
            <person name="Detter J.C."/>
            <person name="Han C."/>
            <person name="Land M."/>
            <person name="Hauser L."/>
            <person name="Markowitz V."/>
            <person name="Cheng J.-F."/>
            <person name="Hugenholtz P."/>
            <person name="Woyke T."/>
            <person name="Wu D."/>
            <person name="Tindall B."/>
            <person name="Pomrenke H.G."/>
            <person name="Brambilla E."/>
            <person name="Klenk H.-P."/>
            <person name="Eisen J.A."/>
        </authorList>
    </citation>
    <scope>NUCLEOTIDE SEQUENCE [LARGE SCALE GENOMIC DNA]</scope>
    <source>
        <strain evidence="2">ATCC 49424 / DSM 5305 / JCM 21570 / NBRC 103401 / IFAM 1448</strain>
    </source>
</reference>
<dbReference type="Pfam" id="PF05521">
    <property type="entry name" value="Phage_HCP"/>
    <property type="match status" value="1"/>
</dbReference>
<evidence type="ECO:0000313" key="2">
    <source>
        <dbReference type="Proteomes" id="UP000006860"/>
    </source>
</evidence>
<sequence>MLAAGQLRHLVTIQERSTTRDSVSGQVVEDWTDGDTVWAAVQPLSGKELEHAQAIKAQINTKIVIRFHAGVTPASRIKFHDRLFNVVSTINTDELNVELICMCEEVV</sequence>
<dbReference type="HOGENOM" id="CLU_147810_1_0_0"/>
<proteinExistence type="predicted"/>
<keyword evidence="2" id="KW-1185">Reference proteome</keyword>
<dbReference type="EMBL" id="CP002546">
    <property type="protein sequence ID" value="ADY59090.1"/>
    <property type="molecule type" value="Genomic_DNA"/>
</dbReference>
<dbReference type="AlphaFoldDB" id="F0SQR0"/>
<dbReference type="RefSeq" id="WP_013627818.1">
    <property type="nucleotide sequence ID" value="NC_015174.1"/>
</dbReference>
<dbReference type="eggNOG" id="COG5614">
    <property type="taxonomic scope" value="Bacteria"/>
</dbReference>
<dbReference type="Proteomes" id="UP000006860">
    <property type="component" value="Chromosome"/>
</dbReference>
<accession>F0SQR0</accession>
<dbReference type="NCBIfam" id="TIGR01563">
    <property type="entry name" value="gp16_SPP1"/>
    <property type="match status" value="1"/>
</dbReference>
<gene>
    <name evidence="1" type="ordered locus">Plabr_1479</name>
</gene>
<evidence type="ECO:0000313" key="1">
    <source>
        <dbReference type="EMBL" id="ADY59090.1"/>
    </source>
</evidence>